<dbReference type="EMBL" id="HE577327">
    <property type="protein sequence ID" value="CCC97233.1"/>
    <property type="molecule type" value="Genomic_DNA"/>
</dbReference>
<feature type="compositionally biased region" description="Basic and acidic residues" evidence="1">
    <location>
        <begin position="14"/>
        <end position="23"/>
    </location>
</feature>
<feature type="region of interest" description="Disordered" evidence="1">
    <location>
        <begin position="1"/>
        <end position="23"/>
    </location>
</feature>
<evidence type="ECO:0000313" key="3">
    <source>
        <dbReference type="Proteomes" id="UP000007319"/>
    </source>
</evidence>
<dbReference type="Proteomes" id="UP000007319">
    <property type="component" value="Chromosome"/>
</dbReference>
<dbReference type="AlphaFoldDB" id="A0A9P1JPB9"/>
<name>A0A9P1JPB9_9PROT</name>
<organism evidence="2 3">
    <name type="scientific">Azospirillum baldaniorum</name>
    <dbReference type="NCBI Taxonomy" id="1064539"/>
    <lineage>
        <taxon>Bacteria</taxon>
        <taxon>Pseudomonadati</taxon>
        <taxon>Pseudomonadota</taxon>
        <taxon>Alphaproteobacteria</taxon>
        <taxon>Rhodospirillales</taxon>
        <taxon>Azospirillaceae</taxon>
        <taxon>Azospirillum</taxon>
    </lineage>
</organism>
<protein>
    <submittedName>
        <fullName evidence="2">Uncharacterized protein</fullName>
    </submittedName>
</protein>
<accession>A0A9P1JPB9</accession>
<sequence length="23" mass="2606">MFGSMMAVPVQTEAETRKLREHG</sequence>
<evidence type="ECO:0000313" key="2">
    <source>
        <dbReference type="EMBL" id="CCC97233.1"/>
    </source>
</evidence>
<reference evidence="2 3" key="1">
    <citation type="journal article" date="2011" name="PLoS Genet.">
        <title>Azospirillum genomes reveal transition of bacteria from aquatic to terrestrial environments.</title>
        <authorList>
            <person name="Wisniewski-Dye F."/>
            <person name="Borziak K."/>
            <person name="Khalsa-Moyers G."/>
            <person name="Alexandre G."/>
            <person name="Sukharnikov L.O."/>
            <person name="Wuichet K."/>
            <person name="Hurst G.B."/>
            <person name="McDonald W.H."/>
            <person name="Robertson J.S."/>
            <person name="Barbe V."/>
            <person name="Calteau A."/>
            <person name="Rouy Z."/>
            <person name="Mangenot S."/>
            <person name="Prigent-Combaret C."/>
            <person name="Normand P."/>
            <person name="Boyer M."/>
            <person name="Siguier P."/>
            <person name="Dessaux Y."/>
            <person name="Elmerich C."/>
            <person name="Condemine G."/>
            <person name="Krishnen G."/>
            <person name="Kennedy I."/>
            <person name="Paterson A.H."/>
            <person name="Gonzalez V."/>
            <person name="Mavingui P."/>
            <person name="Zhulin I.B."/>
        </authorList>
    </citation>
    <scope>NUCLEOTIDE SEQUENCE [LARGE SCALE GENOMIC DNA]</scope>
    <source>
        <strain evidence="2 3">Sp245</strain>
    </source>
</reference>
<proteinExistence type="predicted"/>
<keyword evidence="3" id="KW-1185">Reference proteome</keyword>
<evidence type="ECO:0000256" key="1">
    <source>
        <dbReference type="SAM" id="MobiDB-lite"/>
    </source>
</evidence>
<dbReference type="KEGG" id="abs:AZOBR_40402"/>
<gene>
    <name evidence="2" type="ORF">AZOBR_40402</name>
</gene>